<protein>
    <recommendedName>
        <fullName evidence="2">NodB homology domain-containing protein</fullName>
    </recommendedName>
</protein>
<dbReference type="Pfam" id="PF01522">
    <property type="entry name" value="Polysacc_deac_1"/>
    <property type="match status" value="1"/>
</dbReference>
<dbReference type="GO" id="GO:0016810">
    <property type="term" value="F:hydrolase activity, acting on carbon-nitrogen (but not peptide) bonds"/>
    <property type="evidence" value="ECO:0007669"/>
    <property type="project" value="InterPro"/>
</dbReference>
<dbReference type="InterPro" id="IPR011330">
    <property type="entry name" value="Glyco_hydro/deAcase_b/a-brl"/>
</dbReference>
<organism evidence="3 4">
    <name type="scientific">Psylliodes chrysocephalus</name>
    <dbReference type="NCBI Taxonomy" id="3402493"/>
    <lineage>
        <taxon>Eukaryota</taxon>
        <taxon>Metazoa</taxon>
        <taxon>Ecdysozoa</taxon>
        <taxon>Arthropoda</taxon>
        <taxon>Hexapoda</taxon>
        <taxon>Insecta</taxon>
        <taxon>Pterygota</taxon>
        <taxon>Neoptera</taxon>
        <taxon>Endopterygota</taxon>
        <taxon>Coleoptera</taxon>
        <taxon>Polyphaga</taxon>
        <taxon>Cucujiformia</taxon>
        <taxon>Chrysomeloidea</taxon>
        <taxon>Chrysomelidae</taxon>
        <taxon>Galerucinae</taxon>
        <taxon>Alticini</taxon>
        <taxon>Psylliodes</taxon>
    </lineage>
</organism>
<gene>
    <name evidence="3" type="ORF">PSYICH_LOCUS74</name>
</gene>
<name>A0A9P0CCV0_9CUCU</name>
<dbReference type="EMBL" id="OV651813">
    <property type="protein sequence ID" value="CAH1098438.1"/>
    <property type="molecule type" value="Genomic_DNA"/>
</dbReference>
<dbReference type="AlphaFoldDB" id="A0A9P0CCV0"/>
<evidence type="ECO:0000313" key="3">
    <source>
        <dbReference type="EMBL" id="CAH1098438.1"/>
    </source>
</evidence>
<dbReference type="GO" id="GO:0005975">
    <property type="term" value="P:carbohydrate metabolic process"/>
    <property type="evidence" value="ECO:0007669"/>
    <property type="project" value="InterPro"/>
</dbReference>
<dbReference type="Gene3D" id="3.20.20.370">
    <property type="entry name" value="Glycoside hydrolase/deacetylase"/>
    <property type="match status" value="1"/>
</dbReference>
<evidence type="ECO:0000313" key="4">
    <source>
        <dbReference type="Proteomes" id="UP001153636"/>
    </source>
</evidence>
<dbReference type="SUPFAM" id="SSF88713">
    <property type="entry name" value="Glycoside hydrolase/deacetylase"/>
    <property type="match status" value="1"/>
</dbReference>
<dbReference type="InterPro" id="IPR052740">
    <property type="entry name" value="CE4"/>
</dbReference>
<dbReference type="Proteomes" id="UP001153636">
    <property type="component" value="Chromosome 1"/>
</dbReference>
<dbReference type="OrthoDB" id="504708at2759"/>
<keyword evidence="4" id="KW-1185">Reference proteome</keyword>
<dbReference type="PANTHER" id="PTHR45985:SF8">
    <property type="entry name" value="CHITIN DEACETYLASE-LIKE 9, ISOFORM A"/>
    <property type="match status" value="1"/>
</dbReference>
<keyword evidence="1" id="KW-0732">Signal</keyword>
<evidence type="ECO:0000259" key="2">
    <source>
        <dbReference type="Pfam" id="PF01522"/>
    </source>
</evidence>
<feature type="signal peptide" evidence="1">
    <location>
        <begin position="1"/>
        <end position="19"/>
    </location>
</feature>
<feature type="domain" description="NodB homology" evidence="2">
    <location>
        <begin position="53"/>
        <end position="164"/>
    </location>
</feature>
<evidence type="ECO:0000256" key="1">
    <source>
        <dbReference type="SAM" id="SignalP"/>
    </source>
</evidence>
<sequence>MKFFAVLCLAIQAIALVSAQAQGCDENTCKIESNCRCSNGASPLDGDLSEWPQLVSLTFDDAITERVYNDYLEPLLFSRTNPDNNPIGATFFVPHEYTDYQRVNDLYSIGFEIGVHSITKEPHQKYWREATEETLIKEFKGQKQIIKNFANIPEESIIGVRTPQLQMAGNFSIKAYLESGLTYDSSWPSLPSKRMFPYTLDYLSTQECLLGYECPNESFPGFWILPINELIGNKGIECNAVASCKVSGSAEFISNWLTDQVESVRNSTKVPMTLMFNSGWFNSTENSAEGFTKFLDNLLEKKDVFLVSQKQVVEWIKEPVKLAEFQTDSQNDEIYGCDKTKCLVKKGAEDRNFNICTACPKNYPWLDNPDGN</sequence>
<dbReference type="PANTHER" id="PTHR45985">
    <property type="match status" value="1"/>
</dbReference>
<accession>A0A9P0CCV0</accession>
<reference evidence="3" key="1">
    <citation type="submission" date="2022-01" db="EMBL/GenBank/DDBJ databases">
        <authorList>
            <person name="King R."/>
        </authorList>
    </citation>
    <scope>NUCLEOTIDE SEQUENCE</scope>
</reference>
<feature type="chain" id="PRO_5040377869" description="NodB homology domain-containing protein" evidence="1">
    <location>
        <begin position="20"/>
        <end position="372"/>
    </location>
</feature>
<dbReference type="InterPro" id="IPR002509">
    <property type="entry name" value="NODB_dom"/>
</dbReference>
<proteinExistence type="predicted"/>